<gene>
    <name evidence="4" type="ORF">ASZ90_002144</name>
</gene>
<dbReference type="AlphaFoldDB" id="A0A0W8G4G7"/>
<dbReference type="PANTHER" id="PTHR34580">
    <property type="match status" value="1"/>
</dbReference>
<evidence type="ECO:0000259" key="2">
    <source>
        <dbReference type="Pfam" id="PF13280"/>
    </source>
</evidence>
<feature type="compositionally biased region" description="Basic and acidic residues" evidence="1">
    <location>
        <begin position="225"/>
        <end position="238"/>
    </location>
</feature>
<dbReference type="InterPro" id="IPR051534">
    <property type="entry name" value="CBASS_pafABC_assoc_protein"/>
</dbReference>
<evidence type="ECO:0000313" key="4">
    <source>
        <dbReference type="EMBL" id="KUG27997.1"/>
    </source>
</evidence>
<dbReference type="PANTHER" id="PTHR34580:SF1">
    <property type="entry name" value="PROTEIN PAFC"/>
    <property type="match status" value="1"/>
</dbReference>
<accession>A0A0W8G4G7</accession>
<organism evidence="4">
    <name type="scientific">hydrocarbon metagenome</name>
    <dbReference type="NCBI Taxonomy" id="938273"/>
    <lineage>
        <taxon>unclassified sequences</taxon>
        <taxon>metagenomes</taxon>
        <taxon>ecological metagenomes</taxon>
    </lineage>
</organism>
<dbReference type="EMBL" id="LNQE01000269">
    <property type="protein sequence ID" value="KUG27997.1"/>
    <property type="molecule type" value="Genomic_DNA"/>
</dbReference>
<name>A0A0W8G4G7_9ZZZZ</name>
<dbReference type="Pfam" id="PF13280">
    <property type="entry name" value="WYL"/>
    <property type="match status" value="1"/>
</dbReference>
<comment type="caution">
    <text evidence="4">The sequence shown here is derived from an EMBL/GenBank/DDBJ whole genome shotgun (WGS) entry which is preliminary data.</text>
</comment>
<dbReference type="Pfam" id="PF25583">
    <property type="entry name" value="WCX"/>
    <property type="match status" value="1"/>
</dbReference>
<feature type="region of interest" description="Disordered" evidence="1">
    <location>
        <begin position="222"/>
        <end position="241"/>
    </location>
</feature>
<sequence>MPPKHDDATPGQKALALYSLLLFTGRRYTLTALAEKLTCSKQTILRLIRDMELRGDSLEMGFEGKERWYKIKTPAQKPHLAISPQELQNLVMCRDMVSHLVPKAIRDTIDHALAATTTLLPDFDTRSQAFESHWRTECKGRIDYSGHVEMLAAARQAIKEHGICRVRYTGVGKTQAREHLFAPLECVSYREALYLYGVKVKDDDITAPVGPMMPALHRISSLEPTGEHHKHEDPDPDRSGFGIMHCNPVRLTIRFDSFAATYVRERIWSEDQEVEGLEDGGVRLRFTAANETEALSWVLSFGARAVVEAPEAFRDAVRDELAHMAESYAPENG</sequence>
<evidence type="ECO:0000259" key="3">
    <source>
        <dbReference type="Pfam" id="PF25583"/>
    </source>
</evidence>
<evidence type="ECO:0000256" key="1">
    <source>
        <dbReference type="SAM" id="MobiDB-lite"/>
    </source>
</evidence>
<protein>
    <submittedName>
        <fullName evidence="4">Transcriptional regulator-like protein</fullName>
    </submittedName>
</protein>
<proteinExistence type="predicted"/>
<feature type="domain" description="WYL" evidence="2">
    <location>
        <begin position="149"/>
        <end position="222"/>
    </location>
</feature>
<feature type="domain" description="WCX" evidence="3">
    <location>
        <begin position="248"/>
        <end position="325"/>
    </location>
</feature>
<dbReference type="InterPro" id="IPR026881">
    <property type="entry name" value="WYL_dom"/>
</dbReference>
<dbReference type="InterPro" id="IPR057727">
    <property type="entry name" value="WCX_dom"/>
</dbReference>
<reference evidence="4" key="1">
    <citation type="journal article" date="2015" name="Proc. Natl. Acad. Sci. U.S.A.">
        <title>Networks of energetic and metabolic interactions define dynamics in microbial communities.</title>
        <authorList>
            <person name="Embree M."/>
            <person name="Liu J.K."/>
            <person name="Al-Bassam M.M."/>
            <person name="Zengler K."/>
        </authorList>
    </citation>
    <scope>NUCLEOTIDE SEQUENCE</scope>
</reference>